<dbReference type="EMBL" id="CP044067">
    <property type="protein sequence ID" value="QET04159.1"/>
    <property type="molecule type" value="Genomic_DNA"/>
</dbReference>
<sequence length="269" mass="30581">MNDLDAFVRLAIALQPWRHQIVFAGGWAYRLYRQHPLAIIPPYDALYTRDADVALGDKEAFDGNIKEALAKAGFQEELESEFRPPVSKYTLGKEEQGFYVEFLTTLRGSGVRRSGEHDATTELAGVIAQKLRYMDLLLIDPWHVSLATDANSTEALNRLQIPNPVAFIAQKLLIHDKRKKEKKPQDLLYIHDTLELFGSRIDVLNKTWKQAIIPAYADCDIAKILEARKQIFAGTTDMLREAARIPADRILEPEEMRGLCSELLDEVFE</sequence>
<dbReference type="RefSeq" id="WP_150374221.1">
    <property type="nucleotide sequence ID" value="NZ_CP044067.1"/>
</dbReference>
<gene>
    <name evidence="2" type="ORF">FOB72_18560</name>
</gene>
<accession>A0A5P2HA62</accession>
<dbReference type="OrthoDB" id="6064973at2"/>
<name>A0A5P2HA62_9BURK</name>
<dbReference type="Proteomes" id="UP000322822">
    <property type="component" value="Chromosome 2"/>
</dbReference>
<evidence type="ECO:0000313" key="3">
    <source>
        <dbReference type="Proteomes" id="UP000322822"/>
    </source>
</evidence>
<proteinExistence type="predicted"/>
<organism evidence="2 3">
    <name type="scientific">Cupriavidus pauculus</name>
    <dbReference type="NCBI Taxonomy" id="82633"/>
    <lineage>
        <taxon>Bacteria</taxon>
        <taxon>Pseudomonadati</taxon>
        <taxon>Pseudomonadota</taxon>
        <taxon>Betaproteobacteria</taxon>
        <taxon>Burkholderiales</taxon>
        <taxon>Burkholderiaceae</taxon>
        <taxon>Cupriavidus</taxon>
    </lineage>
</organism>
<dbReference type="Pfam" id="PF12281">
    <property type="entry name" value="NTP_transf_8"/>
    <property type="match status" value="1"/>
</dbReference>
<evidence type="ECO:0000313" key="2">
    <source>
        <dbReference type="EMBL" id="QET04159.1"/>
    </source>
</evidence>
<dbReference type="InterPro" id="IPR058575">
    <property type="entry name" value="NTP_transf_8_dom"/>
</dbReference>
<protein>
    <recommendedName>
        <fullName evidence="1">Nucleotidyltransferase-like domain-containing protein</fullName>
    </recommendedName>
</protein>
<dbReference type="AlphaFoldDB" id="A0A5P2HA62"/>
<evidence type="ECO:0000259" key="1">
    <source>
        <dbReference type="Pfam" id="PF12281"/>
    </source>
</evidence>
<reference evidence="2 3" key="1">
    <citation type="submission" date="2019-09" db="EMBL/GenBank/DDBJ databases">
        <title>FDA dAtabase for Regulatory Grade micrObial Sequences (FDA-ARGOS): Supporting development and validation of Infectious Disease Dx tests.</title>
        <authorList>
            <person name="Sciortino C."/>
            <person name="Tallon L."/>
            <person name="Sadzewicz L."/>
            <person name="Vavikolanu K."/>
            <person name="Mehta A."/>
            <person name="Aluvathingal J."/>
            <person name="Nadendla S."/>
            <person name="Nandy P."/>
            <person name="Geyer C."/>
            <person name="Yan Y."/>
            <person name="Sichtig H."/>
        </authorList>
    </citation>
    <scope>NUCLEOTIDE SEQUENCE [LARGE SCALE GENOMIC DNA]</scope>
    <source>
        <strain evidence="2 3">FDAARGOS_664</strain>
    </source>
</reference>
<feature type="domain" description="Nucleotidyltransferase-like" evidence="1">
    <location>
        <begin position="10"/>
        <end position="211"/>
    </location>
</feature>